<keyword evidence="15" id="KW-0547">Nucleotide-binding</keyword>
<keyword evidence="18" id="KW-0378">Hydrolase</keyword>
<feature type="binding site" description="axial binding residue" evidence="34">
    <location>
        <position position="465"/>
    </location>
    <ligand>
        <name>heme</name>
        <dbReference type="ChEBI" id="CHEBI:30413"/>
    </ligand>
    <ligandPart>
        <name>Fe</name>
        <dbReference type="ChEBI" id="CHEBI:18248"/>
    </ligandPart>
</feature>
<accession>A0AAI9WY19</accession>
<dbReference type="GO" id="GO:0005634">
    <property type="term" value="C:nucleus"/>
    <property type="evidence" value="ECO:0007669"/>
    <property type="project" value="UniProtKB-SubCell"/>
</dbReference>
<dbReference type="GO" id="GO:0003677">
    <property type="term" value="F:DNA binding"/>
    <property type="evidence" value="ECO:0007669"/>
    <property type="project" value="InterPro"/>
</dbReference>
<comment type="pathway">
    <text evidence="27">Steroid biosynthesis; zymosterol biosynthesis; zymosterol from lanosterol: step 1/6.</text>
</comment>
<feature type="transmembrane region" description="Helical" evidence="36">
    <location>
        <begin position="53"/>
        <end position="72"/>
    </location>
</feature>
<keyword evidence="36" id="KW-0812">Transmembrane</keyword>
<dbReference type="InterPro" id="IPR006204">
    <property type="entry name" value="GHMP_kinase_N_dom"/>
</dbReference>
<evidence type="ECO:0000256" key="1">
    <source>
        <dbReference type="ARBA" id="ARBA00001946"/>
    </source>
</evidence>
<evidence type="ECO:0000256" key="14">
    <source>
        <dbReference type="ARBA" id="ARBA00022723"/>
    </source>
</evidence>
<dbReference type="InterPro" id="IPR029060">
    <property type="entry name" value="PIN-like_dom_sf"/>
</dbReference>
<dbReference type="InterPro" id="IPR006203">
    <property type="entry name" value="GHMP_knse_ATP-bd_CS"/>
</dbReference>
<comment type="pathway">
    <text evidence="5">Amino-acid biosynthesis; L-threonine biosynthesis; L-threonine from L-aspartate: step 4/5.</text>
</comment>
<dbReference type="SUPFAM" id="SSF88723">
    <property type="entry name" value="PIN domain-like"/>
    <property type="match status" value="1"/>
</dbReference>
<dbReference type="GO" id="GO:0004497">
    <property type="term" value="F:monooxygenase activity"/>
    <property type="evidence" value="ECO:0007669"/>
    <property type="project" value="UniProtKB-KW"/>
</dbReference>
<dbReference type="PRINTS" id="PR00385">
    <property type="entry name" value="P450"/>
</dbReference>
<evidence type="ECO:0000259" key="37">
    <source>
        <dbReference type="SMART" id="SM00484"/>
    </source>
</evidence>
<feature type="domain" description="XPG N-terminal" evidence="38">
    <location>
        <begin position="1120"/>
        <end position="1218"/>
    </location>
</feature>
<keyword evidence="19" id="KW-0067">ATP-binding</keyword>
<dbReference type="SUPFAM" id="SSF48264">
    <property type="entry name" value="Cytochrome P450"/>
    <property type="match status" value="1"/>
</dbReference>
<dbReference type="SUPFAM" id="SSF55060">
    <property type="entry name" value="GHMP Kinase, C-terminal domain"/>
    <property type="match status" value="1"/>
</dbReference>
<dbReference type="GO" id="GO:0004413">
    <property type="term" value="F:homoserine kinase activity"/>
    <property type="evidence" value="ECO:0007669"/>
    <property type="project" value="UniProtKB-EC"/>
</dbReference>
<dbReference type="InterPro" id="IPR036279">
    <property type="entry name" value="5-3_exonuclease_C_sf"/>
</dbReference>
<dbReference type="EC" id="2.7.1.39" evidence="8"/>
<keyword evidence="20" id="KW-0460">Magnesium</keyword>
<dbReference type="PROSITE" id="PS00627">
    <property type="entry name" value="GHMP_KINASES_ATP"/>
    <property type="match status" value="1"/>
</dbReference>
<keyword evidence="10 34" id="KW-0349">Heme</keyword>
<evidence type="ECO:0000256" key="15">
    <source>
        <dbReference type="ARBA" id="ARBA00022741"/>
    </source>
</evidence>
<dbReference type="InterPro" id="IPR020568">
    <property type="entry name" value="Ribosomal_Su5_D2-typ_SF"/>
</dbReference>
<organism evidence="39 40">
    <name type="scientific">Candida oxycetoniae</name>
    <dbReference type="NCBI Taxonomy" id="497107"/>
    <lineage>
        <taxon>Eukaryota</taxon>
        <taxon>Fungi</taxon>
        <taxon>Dikarya</taxon>
        <taxon>Ascomycota</taxon>
        <taxon>Saccharomycotina</taxon>
        <taxon>Pichiomycetes</taxon>
        <taxon>Debaryomycetaceae</taxon>
        <taxon>Candida/Lodderomyces clade</taxon>
        <taxon>Candida</taxon>
    </lineage>
</organism>
<gene>
    <name evidence="39" type="ORF">KGF56_002327</name>
</gene>
<evidence type="ECO:0000256" key="10">
    <source>
        <dbReference type="ARBA" id="ARBA00022617"/>
    </source>
</evidence>
<dbReference type="GO" id="GO:0009088">
    <property type="term" value="P:threonine biosynthetic process"/>
    <property type="evidence" value="ECO:0007669"/>
    <property type="project" value="UniProtKB-KW"/>
</dbReference>
<evidence type="ECO:0000256" key="21">
    <source>
        <dbReference type="ARBA" id="ARBA00023002"/>
    </source>
</evidence>
<evidence type="ECO:0000256" key="28">
    <source>
        <dbReference type="ARBA" id="ARBA00041158"/>
    </source>
</evidence>
<dbReference type="Pfam" id="PF00067">
    <property type="entry name" value="p450"/>
    <property type="match status" value="1"/>
</dbReference>
<dbReference type="GO" id="GO:0005506">
    <property type="term" value="F:iron ion binding"/>
    <property type="evidence" value="ECO:0007669"/>
    <property type="project" value="InterPro"/>
</dbReference>
<dbReference type="GO" id="GO:0017108">
    <property type="term" value="F:5'-flap endonuclease activity"/>
    <property type="evidence" value="ECO:0007669"/>
    <property type="project" value="TreeGrafter"/>
</dbReference>
<keyword evidence="17" id="KW-0418">Kinase</keyword>
<dbReference type="InterPro" id="IPR001128">
    <property type="entry name" value="Cyt_P450"/>
</dbReference>
<name>A0AAI9WY19_9ASCO</name>
<dbReference type="Pfam" id="PF00288">
    <property type="entry name" value="GHMP_kinases_N"/>
    <property type="match status" value="1"/>
</dbReference>
<dbReference type="InterPro" id="IPR014721">
    <property type="entry name" value="Ribsml_uS5_D2-typ_fold_subgr"/>
</dbReference>
<dbReference type="GO" id="GO:0016705">
    <property type="term" value="F:oxidoreductase activity, acting on paired donors, with incorporation or reduction of molecular oxygen"/>
    <property type="evidence" value="ECO:0007669"/>
    <property type="project" value="InterPro"/>
</dbReference>
<dbReference type="PRINTS" id="PR00465">
    <property type="entry name" value="EP450IV"/>
</dbReference>
<dbReference type="GO" id="GO:0020037">
    <property type="term" value="F:heme binding"/>
    <property type="evidence" value="ECO:0007669"/>
    <property type="project" value="InterPro"/>
</dbReference>
<evidence type="ECO:0000256" key="7">
    <source>
        <dbReference type="ARBA" id="ARBA00010617"/>
    </source>
</evidence>
<keyword evidence="23" id="KW-0503">Monooxygenase</keyword>
<protein>
    <recommendedName>
        <fullName evidence="9">Homoserine kinase</fullName>
        <ecNumber evidence="8">2.7.1.39</ecNumber>
    </recommendedName>
    <alternativeName>
        <fullName evidence="30">Cytochrome P450 51</fullName>
    </alternativeName>
    <alternativeName>
        <fullName evidence="32">Cytochrome P450-14DM</fullName>
    </alternativeName>
    <alternativeName>
        <fullName evidence="29">Cytochrome P450-LIA1</fullName>
    </alternativeName>
    <alternativeName>
        <fullName evidence="28">Lanosterol 14-alpha demethylase</fullName>
    </alternativeName>
    <alternativeName>
        <fullName evidence="31">Sterol 14-alpha demethylase</fullName>
    </alternativeName>
</protein>
<dbReference type="InterPro" id="IPR008918">
    <property type="entry name" value="HhH2"/>
</dbReference>
<dbReference type="InterPro" id="IPR036396">
    <property type="entry name" value="Cyt_P450_sf"/>
</dbReference>
<evidence type="ECO:0000256" key="25">
    <source>
        <dbReference type="ARBA" id="ARBA00023204"/>
    </source>
</evidence>
<dbReference type="EMBL" id="JAHUZD010000073">
    <property type="protein sequence ID" value="KAI3404911.2"/>
    <property type="molecule type" value="Genomic_DNA"/>
</dbReference>
<feature type="region of interest" description="Disordered" evidence="35">
    <location>
        <begin position="1534"/>
        <end position="1611"/>
    </location>
</feature>
<keyword evidence="21" id="KW-0560">Oxidoreductase</keyword>
<keyword evidence="24 36" id="KW-0472">Membrane</keyword>
<dbReference type="Pfam" id="PF00867">
    <property type="entry name" value="XPG_I"/>
    <property type="match status" value="1"/>
</dbReference>
<evidence type="ECO:0000256" key="3">
    <source>
        <dbReference type="ARBA" id="ARBA00004123"/>
    </source>
</evidence>
<evidence type="ECO:0000256" key="36">
    <source>
        <dbReference type="SAM" id="Phobius"/>
    </source>
</evidence>
<dbReference type="Pfam" id="PF00752">
    <property type="entry name" value="XPG_N"/>
    <property type="match status" value="1"/>
</dbReference>
<evidence type="ECO:0000256" key="31">
    <source>
        <dbReference type="ARBA" id="ARBA00043106"/>
    </source>
</evidence>
<dbReference type="FunFam" id="3.40.50.1010:FF:000002">
    <property type="entry name" value="Exonuclease 1, putative"/>
    <property type="match status" value="1"/>
</dbReference>
<keyword evidence="40" id="KW-1185">Reference proteome</keyword>
<evidence type="ECO:0000259" key="38">
    <source>
        <dbReference type="SMART" id="SM00485"/>
    </source>
</evidence>
<dbReference type="Gene3D" id="3.30.70.890">
    <property type="entry name" value="GHMP kinase, C-terminal domain"/>
    <property type="match status" value="1"/>
</dbReference>
<dbReference type="InterPro" id="IPR006084">
    <property type="entry name" value="XPG/Rad2"/>
</dbReference>
<dbReference type="NCBIfam" id="TIGR00191">
    <property type="entry name" value="thrB"/>
    <property type="match status" value="1"/>
</dbReference>
<dbReference type="SUPFAM" id="SSF54211">
    <property type="entry name" value="Ribosomal protein S5 domain 2-like"/>
    <property type="match status" value="1"/>
</dbReference>
<dbReference type="Gene3D" id="3.30.230.10">
    <property type="match status" value="1"/>
</dbReference>
<evidence type="ECO:0000256" key="35">
    <source>
        <dbReference type="SAM" id="MobiDB-lite"/>
    </source>
</evidence>
<dbReference type="InterPro" id="IPR017972">
    <property type="entry name" value="Cyt_P450_CS"/>
</dbReference>
<comment type="cofactor">
    <cofactor evidence="1">
        <name>Mg(2+)</name>
        <dbReference type="ChEBI" id="CHEBI:18420"/>
    </cofactor>
</comment>
<evidence type="ECO:0000256" key="2">
    <source>
        <dbReference type="ARBA" id="ARBA00001971"/>
    </source>
</evidence>
<dbReference type="HAMAP" id="MF_00384">
    <property type="entry name" value="Homoser_kinase"/>
    <property type="match status" value="1"/>
</dbReference>
<keyword evidence="22 34" id="KW-0408">Iron</keyword>
<evidence type="ECO:0000256" key="24">
    <source>
        <dbReference type="ARBA" id="ARBA00023136"/>
    </source>
</evidence>
<dbReference type="Gene3D" id="3.40.50.1010">
    <property type="entry name" value="5'-nuclease"/>
    <property type="match status" value="1"/>
</dbReference>
<dbReference type="GeneID" id="73379944"/>
<dbReference type="SUPFAM" id="SSF47807">
    <property type="entry name" value="5' to 3' exonuclease, C-terminal subdomain"/>
    <property type="match status" value="1"/>
</dbReference>
<evidence type="ECO:0000256" key="16">
    <source>
        <dbReference type="ARBA" id="ARBA00022763"/>
    </source>
</evidence>
<evidence type="ECO:0000256" key="22">
    <source>
        <dbReference type="ARBA" id="ARBA00023004"/>
    </source>
</evidence>
<dbReference type="PROSITE" id="PS00086">
    <property type="entry name" value="CYTOCHROME_P450"/>
    <property type="match status" value="1"/>
</dbReference>
<keyword evidence="13" id="KW-0540">Nuclease</keyword>
<dbReference type="Gene3D" id="1.10.630.10">
    <property type="entry name" value="Cytochrome P450"/>
    <property type="match status" value="1"/>
</dbReference>
<evidence type="ECO:0000256" key="27">
    <source>
        <dbReference type="ARBA" id="ARBA00037887"/>
    </source>
</evidence>
<evidence type="ECO:0000256" key="11">
    <source>
        <dbReference type="ARBA" id="ARBA00022679"/>
    </source>
</evidence>
<keyword evidence="11" id="KW-0808">Transferase</keyword>
<keyword evidence="26" id="KW-0539">Nucleus</keyword>
<evidence type="ECO:0000256" key="12">
    <source>
        <dbReference type="ARBA" id="ARBA00022697"/>
    </source>
</evidence>
<proteinExistence type="inferred from homology"/>
<comment type="catalytic activity">
    <reaction evidence="33">
        <text>L-homoserine + ATP = O-phospho-L-homoserine + ADP + H(+)</text>
        <dbReference type="Rhea" id="RHEA:13985"/>
        <dbReference type="ChEBI" id="CHEBI:15378"/>
        <dbReference type="ChEBI" id="CHEBI:30616"/>
        <dbReference type="ChEBI" id="CHEBI:57476"/>
        <dbReference type="ChEBI" id="CHEBI:57590"/>
        <dbReference type="ChEBI" id="CHEBI:456216"/>
        <dbReference type="EC" id="2.7.1.39"/>
    </reaction>
    <physiologicalReaction direction="left-to-right" evidence="33">
        <dbReference type="Rhea" id="RHEA:13986"/>
    </physiologicalReaction>
</comment>
<evidence type="ECO:0000256" key="20">
    <source>
        <dbReference type="ARBA" id="ARBA00022842"/>
    </source>
</evidence>
<evidence type="ECO:0000256" key="30">
    <source>
        <dbReference type="ARBA" id="ARBA00042983"/>
    </source>
</evidence>
<dbReference type="GO" id="GO:0006696">
    <property type="term" value="P:ergosterol biosynthetic process"/>
    <property type="evidence" value="ECO:0007669"/>
    <property type="project" value="UniProtKB-ARBA"/>
</dbReference>
<dbReference type="PANTHER" id="PTHR11081">
    <property type="entry name" value="FLAP ENDONUCLEASE FAMILY MEMBER"/>
    <property type="match status" value="1"/>
</dbReference>
<comment type="similarity">
    <text evidence="7">Belongs to the cytochrome P450 family.</text>
</comment>
<comment type="subcellular location">
    <subcellularLocation>
        <location evidence="4">Membrane</location>
    </subcellularLocation>
    <subcellularLocation>
        <location evidence="3">Nucleus</location>
    </subcellularLocation>
</comment>
<dbReference type="GO" id="GO:0005524">
    <property type="term" value="F:ATP binding"/>
    <property type="evidence" value="ECO:0007669"/>
    <property type="project" value="UniProtKB-KW"/>
</dbReference>
<reference evidence="39" key="1">
    <citation type="journal article" date="2022" name="DNA Res.">
        <title>Genome analysis of five recently described species of the CUG-Ser clade uncovers Candida theae as a new hybrid lineage with pathogenic potential in the Candida parapsilosis species complex.</title>
        <authorList>
            <person name="Mixao V."/>
            <person name="Del Olmo V."/>
            <person name="Hegedusova E."/>
            <person name="Saus E."/>
            <person name="Pryszcz L."/>
            <person name="Cillingova A."/>
            <person name="Nosek J."/>
            <person name="Gabaldon T."/>
        </authorList>
    </citation>
    <scope>NUCLEOTIDE SEQUENCE</scope>
    <source>
        <strain evidence="39">CBS 10844</strain>
    </source>
</reference>
<dbReference type="Proteomes" id="UP001202479">
    <property type="component" value="Unassembled WGS sequence"/>
</dbReference>
<evidence type="ECO:0000256" key="8">
    <source>
        <dbReference type="ARBA" id="ARBA00012078"/>
    </source>
</evidence>
<evidence type="ECO:0000256" key="5">
    <source>
        <dbReference type="ARBA" id="ARBA00005015"/>
    </source>
</evidence>
<feature type="transmembrane region" description="Helical" evidence="36">
    <location>
        <begin position="12"/>
        <end position="33"/>
    </location>
</feature>
<comment type="similarity">
    <text evidence="6">Belongs to the GHMP kinase family. Homoserine kinase subfamily.</text>
</comment>
<keyword evidence="12" id="KW-0791">Threonine biosynthesis</keyword>
<dbReference type="InterPro" id="IPR036554">
    <property type="entry name" value="GHMP_kinase_C_sf"/>
</dbReference>
<dbReference type="InterPro" id="IPR006086">
    <property type="entry name" value="XPG-I_dom"/>
</dbReference>
<dbReference type="SMART" id="SM00279">
    <property type="entry name" value="HhH2"/>
    <property type="match status" value="1"/>
</dbReference>
<keyword evidence="12" id="KW-0028">Amino-acid biosynthesis</keyword>
<keyword evidence="16" id="KW-0227">DNA damage</keyword>
<dbReference type="CDD" id="cd09857">
    <property type="entry name" value="PIN_EXO1"/>
    <property type="match status" value="1"/>
</dbReference>
<dbReference type="FunFam" id="1.10.630.10:FF:000033">
    <property type="entry name" value="14-alpha sterol demethylase"/>
    <property type="match status" value="1"/>
</dbReference>
<evidence type="ECO:0000256" key="29">
    <source>
        <dbReference type="ARBA" id="ARBA00042513"/>
    </source>
</evidence>
<evidence type="ECO:0000256" key="4">
    <source>
        <dbReference type="ARBA" id="ARBA00004370"/>
    </source>
</evidence>
<dbReference type="PANTHER" id="PTHR11081:SF65">
    <property type="entry name" value="DNA DAMAGE-INDUCIBLE PROTEIN DIN7-RELATED"/>
    <property type="match status" value="1"/>
</dbReference>
<sequence>MLLVDLLVSGYSYFQALSTAQQVAFIIVVPFIYNLVWQLVYSFRKDRVPLVFYWIPWIGSAVPFGSQPYVFFEQCREKYGDVFAFVLMGSVMTVYLGPKGHEFILNAKLSEVSAEEAYKHLTTPVFGKGVIYDCSNARLMEQKKFAKFALTTDSFRKYVPLIREEIIKYFTNNEAFSLDKRSSGVADVMKTQPEITIFTASRSLMGKEMRDRFDESFAQLYSDLDKGFTPVNFVFPHLPLPHYWRRDVAQKKISSTYMKEITKRRETGTVDEHQDLISSLMTKSTYKDGVQMSDQEIANLLIGVLMGGQHTSASTSAWFLLHLGEKPELQEELYQEIQEALLAKGGNLSDLTYEDLQKMPLVNNTIKETLRMHMPLHSIFRKVMSPMVVPGTKYVVPKGHHVLVSPGYAHTSERYYKNASTFDPHRWDEANMPSKDADEVDYGFGKVSKGVGSSYLPFGGGRHRCIGEQFAYVQLGTLLTTFVYHMKWKLKGDHVPAVDYTKVDVDEGSKTSGDVSGDASVYGAQLSYTGDLAEKVPLECDKNLITKTAMYVLERHGVSRFPTGTRVKVHNPIPLGRGLGSSASAIVAGVYLGNVIGKLGLSKRRMLDYCLMIEKHPDNVAAAMLGGFVGSYIREEEESEGIPSNVEYFQYNWNKKIKCIVIVPSFEVSTDKSRAVLPMSYSREDVVFNMQRIAILTSALAQDPPNHSMIYEAMKDKLHQPYRTVLIPGLDRVLKEVVPERFEGLCGICLSGAGPTILCLATDKYEDIAQMNDSDSFSDSFYGKLLSPVLSNADCTLAQMCQRIHESAQKLRSTGIFETIKVRVEPDISTSVPSVPHGFECIPAKVIFDVATKPVKNNYIYLRCDQEYLNVQVGHEAFKENGEEVSLGVDYNPYKPYDRLLTRVKFGTCLKDPRVKMVMDMAYSNDMQCKNQAGATIGLLRKGMLEAFVGMSIYQRRSRSLKSSIVSKLHWHNVKYHGDTFAVDGDTFAVDGDTFAVDGDTFAVDGVDAVVECECASIKESKVYEFFKSRVCIDVYKTVLDTTVHVHGEAAGKFPEETFKRDGIDYKISGTVFSKMPYFGVAKKEVHPLRLYGTTLIDSSNGLGRKNININTHLFSLKSMGIQGLLPLLKSISEPCTLEKFRGQTLAVDAYGWMHRSLVSCAEELYKGIPTRKYINYIRKRVEMLQHFGITPYMVFDGASLATKAATNEYRLRMRQEAKFKVERYLREGKKHLASKEYVKATSVSFQMVKSVMEEMDEMNVKYIVAPYEADPQMVYLEKTGVVDGIISEDSDLLVFGCKRLITKLKDDSSCVVVNKNDFHKVKGMPCLGRFSEHQLRLAAMMSGCDYTKGIPGIGLKTAISYVTRYTSMRKIAIAMRCTGRKIPENFEDELEKANLAFQFQKVFDPRREIMTTLNEIPKDLVVDIEVLETCCGRTIQDPDMVRKMCNGKINPNETKRKRSLSESDIETPKRPRLVNSATEVSPATKKLQKLYTHLDMTLLKSSRYFIIPPSVDYPKVRTESKYDVWDSSLIEDSEVPETSPVKGGEEKKKDNQGVILDGETLDGETLDGFDVSKTDDEIEESPVKREMKRAKRASGADSSSSKLKAPSLIQHYRAERDTSSLCSLVEQTHCHQK</sequence>
<keyword evidence="14 34" id="KW-0479">Metal-binding</keyword>
<evidence type="ECO:0000256" key="33">
    <source>
        <dbReference type="ARBA" id="ARBA00049913"/>
    </source>
</evidence>
<feature type="compositionally biased region" description="Basic and acidic residues" evidence="35">
    <location>
        <begin position="1571"/>
        <end position="1586"/>
    </location>
</feature>
<evidence type="ECO:0000256" key="13">
    <source>
        <dbReference type="ARBA" id="ARBA00022722"/>
    </source>
</evidence>
<dbReference type="GO" id="GO:0006281">
    <property type="term" value="P:DNA repair"/>
    <property type="evidence" value="ECO:0007669"/>
    <property type="project" value="UniProtKB-KW"/>
</dbReference>
<comment type="caution">
    <text evidence="39">The sequence shown here is derived from an EMBL/GenBank/DDBJ whole genome shotgun (WGS) entry which is preliminary data.</text>
</comment>
<evidence type="ECO:0000313" key="40">
    <source>
        <dbReference type="Proteomes" id="UP001202479"/>
    </source>
</evidence>
<dbReference type="Gene3D" id="1.10.150.20">
    <property type="entry name" value="5' to 3' exonuclease, C-terminal subdomain"/>
    <property type="match status" value="1"/>
</dbReference>
<dbReference type="InterPro" id="IPR002403">
    <property type="entry name" value="Cyt_P450_E_grp-IV"/>
</dbReference>
<dbReference type="SMART" id="SM00485">
    <property type="entry name" value="XPGN"/>
    <property type="match status" value="1"/>
</dbReference>
<comment type="cofactor">
    <cofactor evidence="2 34">
        <name>heme</name>
        <dbReference type="ChEBI" id="CHEBI:30413"/>
    </cofactor>
</comment>
<evidence type="ECO:0000256" key="19">
    <source>
        <dbReference type="ARBA" id="ARBA00022840"/>
    </source>
</evidence>
<dbReference type="RefSeq" id="XP_049180656.1">
    <property type="nucleotide sequence ID" value="XM_049323544.1"/>
</dbReference>
<dbReference type="CDD" id="cd11042">
    <property type="entry name" value="CYP51-like"/>
    <property type="match status" value="1"/>
</dbReference>
<dbReference type="InterPro" id="IPR044752">
    <property type="entry name" value="PIN-like_EXO1"/>
</dbReference>
<dbReference type="InterPro" id="IPR000870">
    <property type="entry name" value="Homoserine_kinase"/>
</dbReference>
<evidence type="ECO:0000313" key="39">
    <source>
        <dbReference type="EMBL" id="KAI3404911.2"/>
    </source>
</evidence>
<dbReference type="GO" id="GO:0016020">
    <property type="term" value="C:membrane"/>
    <property type="evidence" value="ECO:0007669"/>
    <property type="project" value="UniProtKB-SubCell"/>
</dbReference>
<evidence type="ECO:0000256" key="18">
    <source>
        <dbReference type="ARBA" id="ARBA00022801"/>
    </source>
</evidence>
<evidence type="ECO:0000256" key="32">
    <source>
        <dbReference type="ARBA" id="ARBA00043156"/>
    </source>
</evidence>
<dbReference type="SMART" id="SM00484">
    <property type="entry name" value="XPGI"/>
    <property type="match status" value="1"/>
</dbReference>
<feature type="domain" description="XPG-I" evidence="37">
    <location>
        <begin position="1257"/>
        <end position="1328"/>
    </location>
</feature>
<dbReference type="InterPro" id="IPR006085">
    <property type="entry name" value="XPG_DNA_repair_N"/>
</dbReference>
<evidence type="ECO:0000256" key="17">
    <source>
        <dbReference type="ARBA" id="ARBA00022777"/>
    </source>
</evidence>
<evidence type="ECO:0000256" key="34">
    <source>
        <dbReference type="PIRSR" id="PIRSR602403-1"/>
    </source>
</evidence>
<evidence type="ECO:0000256" key="9">
    <source>
        <dbReference type="ARBA" id="ARBA00017858"/>
    </source>
</evidence>
<evidence type="ECO:0000256" key="6">
    <source>
        <dbReference type="ARBA" id="ARBA00007370"/>
    </source>
</evidence>
<evidence type="ECO:0000256" key="26">
    <source>
        <dbReference type="ARBA" id="ARBA00023242"/>
    </source>
</evidence>
<keyword evidence="25" id="KW-0234">DNA repair</keyword>
<feature type="region of interest" description="Disordered" evidence="35">
    <location>
        <begin position="1447"/>
        <end position="1473"/>
    </location>
</feature>
<evidence type="ECO:0000256" key="23">
    <source>
        <dbReference type="ARBA" id="ARBA00023033"/>
    </source>
</evidence>
<keyword evidence="36" id="KW-1133">Transmembrane helix</keyword>